<gene>
    <name evidence="2" type="ORF">TNCT_319721</name>
</gene>
<keyword evidence="3" id="KW-1185">Reference proteome</keyword>
<name>A0A8X6GTC5_TRICU</name>
<feature type="region of interest" description="Disordered" evidence="1">
    <location>
        <begin position="102"/>
        <end position="127"/>
    </location>
</feature>
<dbReference type="Proteomes" id="UP000887116">
    <property type="component" value="Unassembled WGS sequence"/>
</dbReference>
<organism evidence="2 3">
    <name type="scientific">Trichonephila clavata</name>
    <name type="common">Joro spider</name>
    <name type="synonym">Nephila clavata</name>
    <dbReference type="NCBI Taxonomy" id="2740835"/>
    <lineage>
        <taxon>Eukaryota</taxon>
        <taxon>Metazoa</taxon>
        <taxon>Ecdysozoa</taxon>
        <taxon>Arthropoda</taxon>
        <taxon>Chelicerata</taxon>
        <taxon>Arachnida</taxon>
        <taxon>Araneae</taxon>
        <taxon>Araneomorphae</taxon>
        <taxon>Entelegynae</taxon>
        <taxon>Araneoidea</taxon>
        <taxon>Nephilidae</taxon>
        <taxon>Trichonephila</taxon>
    </lineage>
</organism>
<proteinExistence type="predicted"/>
<evidence type="ECO:0000256" key="1">
    <source>
        <dbReference type="SAM" id="MobiDB-lite"/>
    </source>
</evidence>
<protein>
    <submittedName>
        <fullName evidence="2">Uncharacterized protein</fullName>
    </submittedName>
</protein>
<accession>A0A8X6GTC5</accession>
<reference evidence="2" key="1">
    <citation type="submission" date="2020-07" db="EMBL/GenBank/DDBJ databases">
        <title>Multicomponent nature underlies the extraordinary mechanical properties of spider dragline silk.</title>
        <authorList>
            <person name="Kono N."/>
            <person name="Nakamura H."/>
            <person name="Mori M."/>
            <person name="Yoshida Y."/>
            <person name="Ohtoshi R."/>
            <person name="Malay A.D."/>
            <person name="Moran D.A.P."/>
            <person name="Tomita M."/>
            <person name="Numata K."/>
            <person name="Arakawa K."/>
        </authorList>
    </citation>
    <scope>NUCLEOTIDE SEQUENCE</scope>
</reference>
<evidence type="ECO:0000313" key="2">
    <source>
        <dbReference type="EMBL" id="GFR10828.1"/>
    </source>
</evidence>
<sequence>MGRWEHSKSIQKGCTADVSNDILNFRNLITIFRHVIIICIEAKPLLFFIPFPLTSFKSHKRSSWLHRNRRKLQDILLQILQQFLDDSEETCKRSDEARTGIRIKNSNIDSKKRSPSGGTGQWSYIPHSLSPSGPSTLTILLKVILPEVTTPSPNHYLHERTYTYTHFETNLHRDKKSVT</sequence>
<evidence type="ECO:0000313" key="3">
    <source>
        <dbReference type="Proteomes" id="UP000887116"/>
    </source>
</evidence>
<dbReference type="AlphaFoldDB" id="A0A8X6GTC5"/>
<comment type="caution">
    <text evidence="2">The sequence shown here is derived from an EMBL/GenBank/DDBJ whole genome shotgun (WGS) entry which is preliminary data.</text>
</comment>
<dbReference type="EMBL" id="BMAO01006715">
    <property type="protein sequence ID" value="GFR10828.1"/>
    <property type="molecule type" value="Genomic_DNA"/>
</dbReference>